<gene>
    <name evidence="16 18" type="primary">hisG</name>
    <name evidence="18" type="ORF">GCM10009104_15170</name>
</gene>
<evidence type="ECO:0000256" key="15">
    <source>
        <dbReference type="ARBA" id="ARBA00024861"/>
    </source>
</evidence>
<protein>
    <recommendedName>
        <fullName evidence="7 16">ATP phosphoribosyltransferase</fullName>
        <shortName evidence="16">ATP-PRT</shortName>
        <shortName evidence="16">ATP-PRTase</shortName>
        <ecNumber evidence="6 16">2.4.2.17</ecNumber>
    </recommendedName>
</protein>
<evidence type="ECO:0000256" key="8">
    <source>
        <dbReference type="ARBA" id="ARBA00022490"/>
    </source>
</evidence>
<dbReference type="CDD" id="cd13595">
    <property type="entry name" value="PBP2_HisGs"/>
    <property type="match status" value="1"/>
</dbReference>
<dbReference type="Pfam" id="PF01634">
    <property type="entry name" value="HisG"/>
    <property type="match status" value="1"/>
</dbReference>
<dbReference type="PROSITE" id="PS01316">
    <property type="entry name" value="ATP_P_PHORIBOSYLTR"/>
    <property type="match status" value="1"/>
</dbReference>
<evidence type="ECO:0000256" key="1">
    <source>
        <dbReference type="ARBA" id="ARBA00000915"/>
    </source>
</evidence>
<evidence type="ECO:0000256" key="3">
    <source>
        <dbReference type="ARBA" id="ARBA00004667"/>
    </source>
</evidence>
<keyword evidence="19" id="KW-1185">Reference proteome</keyword>
<evidence type="ECO:0000256" key="11">
    <source>
        <dbReference type="ARBA" id="ARBA00022679"/>
    </source>
</evidence>
<evidence type="ECO:0000256" key="16">
    <source>
        <dbReference type="HAMAP-Rule" id="MF_01018"/>
    </source>
</evidence>
<evidence type="ECO:0000313" key="19">
    <source>
        <dbReference type="Proteomes" id="UP001499915"/>
    </source>
</evidence>
<comment type="pathway">
    <text evidence="3 16">Amino-acid biosynthesis; L-histidine biosynthesis; L-histidine from 5-phospho-alpha-D-ribose 1-diphosphate: step 1/9.</text>
</comment>
<comment type="domain">
    <text evidence="16">Lacks the C-terminal regulatory region which is replaced by HisZ.</text>
</comment>
<evidence type="ECO:0000256" key="14">
    <source>
        <dbReference type="ARBA" id="ARBA00023102"/>
    </source>
</evidence>
<evidence type="ECO:0000256" key="9">
    <source>
        <dbReference type="ARBA" id="ARBA00022605"/>
    </source>
</evidence>
<keyword evidence="12 16" id="KW-0547">Nucleotide-binding</keyword>
<feature type="domain" description="ATP phosphoribosyltransferase catalytic" evidence="17">
    <location>
        <begin position="59"/>
        <end position="210"/>
    </location>
</feature>
<organism evidence="18 19">
    <name type="scientific">Marinobacterium maritimum</name>
    <dbReference type="NCBI Taxonomy" id="500162"/>
    <lineage>
        <taxon>Bacteria</taxon>
        <taxon>Pseudomonadati</taxon>
        <taxon>Pseudomonadota</taxon>
        <taxon>Gammaproteobacteria</taxon>
        <taxon>Oceanospirillales</taxon>
        <taxon>Oceanospirillaceae</taxon>
        <taxon>Marinobacterium</taxon>
    </lineage>
</organism>
<dbReference type="InterPro" id="IPR018198">
    <property type="entry name" value="ATP_PRibTrfase_CS"/>
</dbReference>
<evidence type="ECO:0000256" key="12">
    <source>
        <dbReference type="ARBA" id="ARBA00022741"/>
    </source>
</evidence>
<evidence type="ECO:0000256" key="2">
    <source>
        <dbReference type="ARBA" id="ARBA00004496"/>
    </source>
</evidence>
<dbReference type="HAMAP" id="MF_01018">
    <property type="entry name" value="HisG_Short"/>
    <property type="match status" value="1"/>
</dbReference>
<dbReference type="SUPFAM" id="SSF53850">
    <property type="entry name" value="Periplasmic binding protein-like II"/>
    <property type="match status" value="1"/>
</dbReference>
<keyword evidence="10 16" id="KW-0328">Glycosyltransferase</keyword>
<keyword evidence="11 16" id="KW-0808">Transferase</keyword>
<evidence type="ECO:0000256" key="13">
    <source>
        <dbReference type="ARBA" id="ARBA00022840"/>
    </source>
</evidence>
<evidence type="ECO:0000256" key="7">
    <source>
        <dbReference type="ARBA" id="ARBA00020998"/>
    </source>
</evidence>
<evidence type="ECO:0000256" key="4">
    <source>
        <dbReference type="ARBA" id="ARBA00009489"/>
    </source>
</evidence>
<dbReference type="NCBIfam" id="TIGR00070">
    <property type="entry name" value="hisG"/>
    <property type="match status" value="1"/>
</dbReference>
<comment type="catalytic activity">
    <reaction evidence="1 16">
        <text>1-(5-phospho-beta-D-ribosyl)-ATP + diphosphate = 5-phospho-alpha-D-ribose 1-diphosphate + ATP</text>
        <dbReference type="Rhea" id="RHEA:18473"/>
        <dbReference type="ChEBI" id="CHEBI:30616"/>
        <dbReference type="ChEBI" id="CHEBI:33019"/>
        <dbReference type="ChEBI" id="CHEBI:58017"/>
        <dbReference type="ChEBI" id="CHEBI:73183"/>
        <dbReference type="EC" id="2.4.2.17"/>
    </reaction>
</comment>
<keyword evidence="8 16" id="KW-0963">Cytoplasm</keyword>
<comment type="caution">
    <text evidence="18">The sequence shown here is derived from an EMBL/GenBank/DDBJ whole genome shotgun (WGS) entry which is preliminary data.</text>
</comment>
<comment type="function">
    <text evidence="15 16">Catalyzes the condensation of ATP and 5-phosphoribose 1-diphosphate to form N'-(5'-phosphoribosyl)-ATP (PR-ATP). Has a crucial role in the pathway because the rate of histidine biosynthesis seems to be controlled primarily by regulation of HisG enzymatic activity.</text>
</comment>
<evidence type="ECO:0000256" key="5">
    <source>
        <dbReference type="ARBA" id="ARBA00011496"/>
    </source>
</evidence>
<comment type="subunit">
    <text evidence="5 16">Heteromultimer composed of HisG and HisZ subunits.</text>
</comment>
<keyword evidence="13 16" id="KW-0067">ATP-binding</keyword>
<dbReference type="EMBL" id="BAAAET010000002">
    <property type="protein sequence ID" value="GAA0689623.1"/>
    <property type="molecule type" value="Genomic_DNA"/>
</dbReference>
<dbReference type="Proteomes" id="UP001499915">
    <property type="component" value="Unassembled WGS sequence"/>
</dbReference>
<evidence type="ECO:0000256" key="6">
    <source>
        <dbReference type="ARBA" id="ARBA00011946"/>
    </source>
</evidence>
<dbReference type="PANTHER" id="PTHR21403:SF8">
    <property type="entry name" value="ATP PHOSPHORIBOSYLTRANSFERASE"/>
    <property type="match status" value="1"/>
</dbReference>
<sequence>MSEEAMKQQLTIALSKGRILKETLPLLAAADIVPAEDIFSSRKLIFDTNHDHIKLVVIRATDVPTYVEYGGADMGIAGKDVLMEHGGAGLYEPLDLEIAKCKLMVAGMKDAAPVEGRMKVATKFVNLTKEYFARQGQQVDIIKLYGAMELAPIMGLADRIVDIVDTGNTLRANGLEPMQHIAEISSRLVVGQPSMKMKHALIQPILDQLQQAIDARREEAA</sequence>
<name>A0ABN1I5B6_9GAMM</name>
<dbReference type="Gene3D" id="3.40.190.10">
    <property type="entry name" value="Periplasmic binding protein-like II"/>
    <property type="match status" value="2"/>
</dbReference>
<evidence type="ECO:0000259" key="17">
    <source>
        <dbReference type="Pfam" id="PF01634"/>
    </source>
</evidence>
<keyword evidence="14 16" id="KW-0368">Histidine biosynthesis</keyword>
<accession>A0ABN1I5B6</accession>
<reference evidence="18 19" key="1">
    <citation type="journal article" date="2019" name="Int. J. Syst. Evol. Microbiol.">
        <title>The Global Catalogue of Microorganisms (GCM) 10K type strain sequencing project: providing services to taxonomists for standard genome sequencing and annotation.</title>
        <authorList>
            <consortium name="The Broad Institute Genomics Platform"/>
            <consortium name="The Broad Institute Genome Sequencing Center for Infectious Disease"/>
            <person name="Wu L."/>
            <person name="Ma J."/>
        </authorList>
    </citation>
    <scope>NUCLEOTIDE SEQUENCE [LARGE SCALE GENOMIC DNA]</scope>
    <source>
        <strain evidence="18 19">JCM 15134</strain>
    </source>
</reference>
<dbReference type="InterPro" id="IPR013820">
    <property type="entry name" value="ATP_PRibTrfase_cat"/>
</dbReference>
<dbReference type="EC" id="2.4.2.17" evidence="6 16"/>
<dbReference type="InterPro" id="IPR001348">
    <property type="entry name" value="ATP_PRibTrfase_HisG"/>
</dbReference>
<dbReference type="GO" id="GO:0016757">
    <property type="term" value="F:glycosyltransferase activity"/>
    <property type="evidence" value="ECO:0007669"/>
    <property type="project" value="UniProtKB-KW"/>
</dbReference>
<keyword evidence="9 16" id="KW-0028">Amino-acid biosynthesis</keyword>
<evidence type="ECO:0000313" key="18">
    <source>
        <dbReference type="EMBL" id="GAA0689623.1"/>
    </source>
</evidence>
<comment type="similarity">
    <text evidence="4 16">Belongs to the ATP phosphoribosyltransferase family. Short subfamily.</text>
</comment>
<evidence type="ECO:0000256" key="10">
    <source>
        <dbReference type="ARBA" id="ARBA00022676"/>
    </source>
</evidence>
<dbReference type="InterPro" id="IPR024893">
    <property type="entry name" value="ATP_PRibTrfase_HisG_short"/>
</dbReference>
<comment type="subcellular location">
    <subcellularLocation>
        <location evidence="2 16">Cytoplasm</location>
    </subcellularLocation>
</comment>
<dbReference type="PANTHER" id="PTHR21403">
    <property type="entry name" value="ATP PHOSPHORIBOSYLTRANSFERASE ATP-PRTASE"/>
    <property type="match status" value="1"/>
</dbReference>
<proteinExistence type="inferred from homology"/>